<dbReference type="Gene3D" id="3.40.30.10">
    <property type="entry name" value="Glutaredoxin"/>
    <property type="match status" value="1"/>
</dbReference>
<evidence type="ECO:0000259" key="2">
    <source>
        <dbReference type="PROSITE" id="PS51352"/>
    </source>
</evidence>
<evidence type="ECO:0000256" key="1">
    <source>
        <dbReference type="ARBA" id="ARBA00023284"/>
    </source>
</evidence>
<evidence type="ECO:0000313" key="4">
    <source>
        <dbReference type="Proteomes" id="UP000199400"/>
    </source>
</evidence>
<dbReference type="InterPro" id="IPR013766">
    <property type="entry name" value="Thioredoxin_domain"/>
</dbReference>
<dbReference type="CDD" id="cd02966">
    <property type="entry name" value="TlpA_like_family"/>
    <property type="match status" value="1"/>
</dbReference>
<dbReference type="RefSeq" id="WP_143140841.1">
    <property type="nucleotide sequence ID" value="NZ_FOMX01000017.1"/>
</dbReference>
<dbReference type="Proteomes" id="UP000199400">
    <property type="component" value="Unassembled WGS sequence"/>
</dbReference>
<accession>A0A1I2CCI1</accession>
<dbReference type="PANTHER" id="PTHR42852">
    <property type="entry name" value="THIOL:DISULFIDE INTERCHANGE PROTEIN DSBE"/>
    <property type="match status" value="1"/>
</dbReference>
<dbReference type="InterPro" id="IPR017937">
    <property type="entry name" value="Thioredoxin_CS"/>
</dbReference>
<organism evidence="3 4">
    <name type="scientific">Nannocystis exedens</name>
    <dbReference type="NCBI Taxonomy" id="54"/>
    <lineage>
        <taxon>Bacteria</taxon>
        <taxon>Pseudomonadati</taxon>
        <taxon>Myxococcota</taxon>
        <taxon>Polyangia</taxon>
        <taxon>Nannocystales</taxon>
        <taxon>Nannocystaceae</taxon>
        <taxon>Nannocystis</taxon>
    </lineage>
</organism>
<dbReference type="AlphaFoldDB" id="A0A1I2CCI1"/>
<dbReference type="InterPro" id="IPR036249">
    <property type="entry name" value="Thioredoxin-like_sf"/>
</dbReference>
<keyword evidence="1" id="KW-0676">Redox-active center</keyword>
<evidence type="ECO:0000313" key="3">
    <source>
        <dbReference type="EMBL" id="SFE66026.1"/>
    </source>
</evidence>
<name>A0A1I2CCI1_9BACT</name>
<keyword evidence="4" id="KW-1185">Reference proteome</keyword>
<dbReference type="PROSITE" id="PS00194">
    <property type="entry name" value="THIOREDOXIN_1"/>
    <property type="match status" value="1"/>
</dbReference>
<reference evidence="4" key="1">
    <citation type="submission" date="2016-10" db="EMBL/GenBank/DDBJ databases">
        <authorList>
            <person name="Varghese N."/>
            <person name="Submissions S."/>
        </authorList>
    </citation>
    <scope>NUCLEOTIDE SEQUENCE [LARGE SCALE GENOMIC DNA]</scope>
    <source>
        <strain evidence="4">ATCC 25963</strain>
    </source>
</reference>
<keyword evidence="3" id="KW-0413">Isomerase</keyword>
<gene>
    <name evidence="3" type="ORF">SAMN02745121_05060</name>
</gene>
<protein>
    <submittedName>
        <fullName evidence="3">Thiol-disulfide isomerase or thioredoxin</fullName>
    </submittedName>
</protein>
<dbReference type="PROSITE" id="PS51352">
    <property type="entry name" value="THIOREDOXIN_2"/>
    <property type="match status" value="1"/>
</dbReference>
<dbReference type="PROSITE" id="PS51257">
    <property type="entry name" value="PROKAR_LIPOPROTEIN"/>
    <property type="match status" value="1"/>
</dbReference>
<dbReference type="OrthoDB" id="6399635at2"/>
<feature type="domain" description="Thioredoxin" evidence="2">
    <location>
        <begin position="433"/>
        <end position="598"/>
    </location>
</feature>
<dbReference type="GO" id="GO:0016853">
    <property type="term" value="F:isomerase activity"/>
    <property type="evidence" value="ECO:0007669"/>
    <property type="project" value="UniProtKB-KW"/>
</dbReference>
<proteinExistence type="predicted"/>
<dbReference type="STRING" id="54.SAMN02745121_05060"/>
<dbReference type="InterPro" id="IPR012336">
    <property type="entry name" value="Thioredoxin-like_fold"/>
</dbReference>
<dbReference type="EMBL" id="FOMX01000017">
    <property type="protein sequence ID" value="SFE66026.1"/>
    <property type="molecule type" value="Genomic_DNA"/>
</dbReference>
<sequence>MRVDIVPWLFVLAACGAATEVPAHPAPSPVIATTKPVSDPAPAPAVATVGVRLRGHDGSPLQQAAFTLYRNGFMKPVASGPLAADGSFRADVEPGVYFLSVAAVDHAQLTQPLLVDGAVEVEGNLGTYARPEPGEALQLNLQWLDADRATLASDSRSAARTPAGTYRLDLADRPKRATTLRYQLGSRGRTYNGPLADRYESDGGGDYWSVVDLAGRDALELDLARLPPAGKAARLEWRGERPELRAVRTYREAWEPRVAALQRAMLRDDGNILAPDATETATMAALAAEAFAEADAAGSEDERVLLRLAHLDLFAAYDDHADARERADWVLAHVDPLDPRLGAFWNVNNLLYRVLDSADETFAARAEAWLAHAQDNPDIGTALGAIEFLVHRAHERGLDGRVAELYARAREPRFAGTYTLKRLEEQFDPDRKLQRGKPFPGFEFPALAAGAPPVAQADRRGRLYLIEFWATWCGPCVAEMPALHAAYAAVNGLQAPSGEDGLRKLGAVERPKLEFVFVSFDQSPAEVEKFRAQHWSMPWTHAFVGRDGDDEVMARYGFSGVPTGVLVDGAGTIVALGGDLRGEALLPTLQRALAAGSGDARQH</sequence>
<dbReference type="PANTHER" id="PTHR42852:SF13">
    <property type="entry name" value="PROTEIN DIPZ"/>
    <property type="match status" value="1"/>
</dbReference>
<dbReference type="SUPFAM" id="SSF52833">
    <property type="entry name" value="Thioredoxin-like"/>
    <property type="match status" value="1"/>
</dbReference>
<dbReference type="InterPro" id="IPR050553">
    <property type="entry name" value="Thioredoxin_ResA/DsbE_sf"/>
</dbReference>
<dbReference type="Pfam" id="PF13905">
    <property type="entry name" value="Thioredoxin_8"/>
    <property type="match status" value="1"/>
</dbReference>